<evidence type="ECO:0000313" key="2">
    <source>
        <dbReference type="EMBL" id="MBE7369023.1"/>
    </source>
</evidence>
<keyword evidence="1" id="KW-0472">Membrane</keyword>
<feature type="transmembrane region" description="Helical" evidence="1">
    <location>
        <begin position="58"/>
        <end position="76"/>
    </location>
</feature>
<evidence type="ECO:0000256" key="1">
    <source>
        <dbReference type="SAM" id="Phobius"/>
    </source>
</evidence>
<dbReference type="Proteomes" id="UP000806285">
    <property type="component" value="Unassembled WGS sequence"/>
</dbReference>
<sequence>MIGKALFLAGAVLVLAAVFGRAGLLAVNGERADAGLPALRTLAEAFPQYPAWIVPEGAVGYTVAAVLVLAGMVLVVEAEKAGSERRARGGKWW</sequence>
<evidence type="ECO:0000313" key="3">
    <source>
        <dbReference type="Proteomes" id="UP000806285"/>
    </source>
</evidence>
<accession>A0ABR9S669</accession>
<keyword evidence="1" id="KW-1133">Transmembrane helix</keyword>
<proteinExistence type="predicted"/>
<gene>
    <name evidence="2" type="ORF">IM787_15780</name>
</gene>
<name>A0ABR9S669_9BURK</name>
<keyword evidence="3" id="KW-1185">Reference proteome</keyword>
<protein>
    <submittedName>
        <fullName evidence="2">Uncharacterized protein</fullName>
    </submittedName>
</protein>
<reference evidence="2 3" key="1">
    <citation type="submission" date="2020-10" db="EMBL/GenBank/DDBJ databases">
        <title>Ramlibacter sp. HM2 16S ribosomal RNA gene Genome sequencing and assembly.</title>
        <authorList>
            <person name="Kang M."/>
        </authorList>
    </citation>
    <scope>NUCLEOTIDE SEQUENCE [LARGE SCALE GENOMIC DNA]</scope>
    <source>
        <strain evidence="2 3">HM2</strain>
    </source>
</reference>
<organism evidence="2 3">
    <name type="scientific">Ramlibacter pallidus</name>
    <dbReference type="NCBI Taxonomy" id="2780087"/>
    <lineage>
        <taxon>Bacteria</taxon>
        <taxon>Pseudomonadati</taxon>
        <taxon>Pseudomonadota</taxon>
        <taxon>Betaproteobacteria</taxon>
        <taxon>Burkholderiales</taxon>
        <taxon>Comamonadaceae</taxon>
        <taxon>Ramlibacter</taxon>
    </lineage>
</organism>
<dbReference type="EMBL" id="JADDIV010000004">
    <property type="protein sequence ID" value="MBE7369023.1"/>
    <property type="molecule type" value="Genomic_DNA"/>
</dbReference>
<keyword evidence="1" id="KW-0812">Transmembrane</keyword>
<dbReference type="RefSeq" id="WP_193677632.1">
    <property type="nucleotide sequence ID" value="NZ_JADDIV010000004.1"/>
</dbReference>
<comment type="caution">
    <text evidence="2">The sequence shown here is derived from an EMBL/GenBank/DDBJ whole genome shotgun (WGS) entry which is preliminary data.</text>
</comment>